<sequence length="202" mass="22908">MNLPVKYRPKLFDEVLGQEHVTRTLKNALKKKEISTAYLFTGPRGVGKTTVARLFSKGLNCEKGITPEPCNVCQSCREIDSSRSLDVIEVDGASNRGIDQIRSLQEKVRFAPQRGRYRVIIIDEVHMLTQEAFNALLKTLEEPPPNVVFIMATTEPRKVPETIVSRTQRFDFRPVSEELIAQRIRKVAELEGISVEEEAVQK</sequence>
<keyword evidence="4" id="KW-0862">Zinc</keyword>
<keyword evidence="6 8" id="KW-0239">DNA-directed DNA polymerase</keyword>
<gene>
    <name evidence="8 10" type="primary">dnaX</name>
    <name evidence="10" type="ORF">ENG67_06345</name>
</gene>
<dbReference type="NCBIfam" id="TIGR02397">
    <property type="entry name" value="dnaX_nterm"/>
    <property type="match status" value="1"/>
</dbReference>
<name>A0A7C0X9G0_UNCW3</name>
<accession>A0A7C0X9G0</accession>
<keyword evidence="8" id="KW-0235">DNA replication</keyword>
<proteinExistence type="inferred from homology"/>
<evidence type="ECO:0000256" key="8">
    <source>
        <dbReference type="RuleBase" id="RU364063"/>
    </source>
</evidence>
<dbReference type="Pfam" id="PF13177">
    <property type="entry name" value="DNA_pol3_delta2"/>
    <property type="match status" value="1"/>
</dbReference>
<dbReference type="PRINTS" id="PR00300">
    <property type="entry name" value="CLPPROTEASEA"/>
</dbReference>
<dbReference type="GO" id="GO:0003887">
    <property type="term" value="F:DNA-directed DNA polymerase activity"/>
    <property type="evidence" value="ECO:0007669"/>
    <property type="project" value="UniProtKB-KW"/>
</dbReference>
<dbReference type="InterPro" id="IPR001270">
    <property type="entry name" value="ClpA/B"/>
</dbReference>
<evidence type="ECO:0000256" key="7">
    <source>
        <dbReference type="ARBA" id="ARBA00049244"/>
    </source>
</evidence>
<evidence type="ECO:0000256" key="2">
    <source>
        <dbReference type="ARBA" id="ARBA00022723"/>
    </source>
</evidence>
<keyword evidence="2" id="KW-0479">Metal-binding</keyword>
<dbReference type="InterPro" id="IPR050238">
    <property type="entry name" value="DNA_Rep/Repair_Clamp_Loader"/>
</dbReference>
<dbReference type="GO" id="GO:0009360">
    <property type="term" value="C:DNA polymerase III complex"/>
    <property type="evidence" value="ECO:0007669"/>
    <property type="project" value="InterPro"/>
</dbReference>
<dbReference type="FunFam" id="3.40.50.300:FF:000014">
    <property type="entry name" value="DNA polymerase III subunit gamma/tau"/>
    <property type="match status" value="1"/>
</dbReference>
<feature type="domain" description="AAA+ ATPase" evidence="9">
    <location>
        <begin position="34"/>
        <end position="176"/>
    </location>
</feature>
<dbReference type="EC" id="2.7.7.7" evidence="8"/>
<dbReference type="GO" id="GO:0006261">
    <property type="term" value="P:DNA-templated DNA replication"/>
    <property type="evidence" value="ECO:0007669"/>
    <property type="project" value="TreeGrafter"/>
</dbReference>
<comment type="catalytic activity">
    <reaction evidence="7 8">
        <text>DNA(n) + a 2'-deoxyribonucleoside 5'-triphosphate = DNA(n+1) + diphosphate</text>
        <dbReference type="Rhea" id="RHEA:22508"/>
        <dbReference type="Rhea" id="RHEA-COMP:17339"/>
        <dbReference type="Rhea" id="RHEA-COMP:17340"/>
        <dbReference type="ChEBI" id="CHEBI:33019"/>
        <dbReference type="ChEBI" id="CHEBI:61560"/>
        <dbReference type="ChEBI" id="CHEBI:173112"/>
        <dbReference type="EC" id="2.7.7.7"/>
    </reaction>
</comment>
<keyword evidence="8 10" id="KW-0808">Transferase</keyword>
<dbReference type="InterPro" id="IPR012763">
    <property type="entry name" value="DNA_pol_III_sug/sutau_N"/>
</dbReference>
<dbReference type="InterPro" id="IPR027417">
    <property type="entry name" value="P-loop_NTPase"/>
</dbReference>
<evidence type="ECO:0000259" key="9">
    <source>
        <dbReference type="SMART" id="SM00382"/>
    </source>
</evidence>
<evidence type="ECO:0000313" key="10">
    <source>
        <dbReference type="EMBL" id="HDM90806.1"/>
    </source>
</evidence>
<keyword evidence="8 10" id="KW-0548">Nucleotidyltransferase</keyword>
<dbReference type="SMART" id="SM00382">
    <property type="entry name" value="AAA"/>
    <property type="match status" value="1"/>
</dbReference>
<reference evidence="10" key="1">
    <citation type="journal article" date="2020" name="mSystems">
        <title>Genome- and Community-Level Interaction Insights into Carbon Utilization and Element Cycling Functions of Hydrothermarchaeota in Hydrothermal Sediment.</title>
        <authorList>
            <person name="Zhou Z."/>
            <person name="Liu Y."/>
            <person name="Xu W."/>
            <person name="Pan J."/>
            <person name="Luo Z.H."/>
            <person name="Li M."/>
        </authorList>
    </citation>
    <scope>NUCLEOTIDE SEQUENCE [LARGE SCALE GENOMIC DNA]</scope>
    <source>
        <strain evidence="10">HyVt-237</strain>
    </source>
</reference>
<evidence type="ECO:0000256" key="6">
    <source>
        <dbReference type="ARBA" id="ARBA00022932"/>
    </source>
</evidence>
<dbReference type="GO" id="GO:0005524">
    <property type="term" value="F:ATP binding"/>
    <property type="evidence" value="ECO:0007669"/>
    <property type="project" value="UniProtKB-KW"/>
</dbReference>
<dbReference type="Proteomes" id="UP000885931">
    <property type="component" value="Unassembled WGS sequence"/>
</dbReference>
<evidence type="ECO:0000256" key="1">
    <source>
        <dbReference type="ARBA" id="ARBA00006360"/>
    </source>
</evidence>
<comment type="function">
    <text evidence="8">DNA polymerase III is a complex, multichain enzyme responsible for most of the replicative synthesis in bacteria. This DNA polymerase also exhibits 3' to 5' exonuclease activity.</text>
</comment>
<comment type="similarity">
    <text evidence="1 8">Belongs to the DnaX/STICHEL family.</text>
</comment>
<keyword evidence="3 8" id="KW-0547">Nucleotide-binding</keyword>
<keyword evidence="5 8" id="KW-0067">ATP-binding</keyword>
<evidence type="ECO:0000256" key="4">
    <source>
        <dbReference type="ARBA" id="ARBA00022833"/>
    </source>
</evidence>
<evidence type="ECO:0000256" key="5">
    <source>
        <dbReference type="ARBA" id="ARBA00022840"/>
    </source>
</evidence>
<dbReference type="PANTHER" id="PTHR11669:SF0">
    <property type="entry name" value="PROTEIN STICHEL-LIKE 2"/>
    <property type="match status" value="1"/>
</dbReference>
<protein>
    <recommendedName>
        <fullName evidence="8">DNA polymerase III subunit gamma/tau</fullName>
        <ecNumber evidence="8">2.7.7.7</ecNumber>
    </recommendedName>
</protein>
<dbReference type="CDD" id="cd00009">
    <property type="entry name" value="AAA"/>
    <property type="match status" value="1"/>
</dbReference>
<organism evidence="10">
    <name type="scientific">candidate division WOR-3 bacterium</name>
    <dbReference type="NCBI Taxonomy" id="2052148"/>
    <lineage>
        <taxon>Bacteria</taxon>
        <taxon>Bacteria division WOR-3</taxon>
    </lineage>
</organism>
<comment type="caution">
    <text evidence="10">The sequence shown here is derived from an EMBL/GenBank/DDBJ whole genome shotgun (WGS) entry which is preliminary data.</text>
</comment>
<dbReference type="GO" id="GO:0046872">
    <property type="term" value="F:metal ion binding"/>
    <property type="evidence" value="ECO:0007669"/>
    <property type="project" value="UniProtKB-KW"/>
</dbReference>
<comment type="subunit">
    <text evidence="8">DNA polymerase III contains a core (composed of alpha, epsilon and theta chains) that associates with a tau subunit. This core dimerizes to form the POLIII' complex. PolIII' associates with the gamma complex (composed of gamma, delta, delta', psi and chi chains) and with the beta chain to form the complete DNA polymerase III complex.</text>
</comment>
<evidence type="ECO:0000256" key="3">
    <source>
        <dbReference type="ARBA" id="ARBA00022741"/>
    </source>
</evidence>
<dbReference type="AlphaFoldDB" id="A0A7C0X9G0"/>
<dbReference type="Gene3D" id="3.40.50.300">
    <property type="entry name" value="P-loop containing nucleotide triphosphate hydrolases"/>
    <property type="match status" value="1"/>
</dbReference>
<dbReference type="PANTHER" id="PTHR11669">
    <property type="entry name" value="REPLICATION FACTOR C / DNA POLYMERASE III GAMMA-TAU SUBUNIT"/>
    <property type="match status" value="1"/>
</dbReference>
<dbReference type="SUPFAM" id="SSF52540">
    <property type="entry name" value="P-loop containing nucleoside triphosphate hydrolases"/>
    <property type="match status" value="1"/>
</dbReference>
<feature type="non-terminal residue" evidence="10">
    <location>
        <position position="202"/>
    </location>
</feature>
<dbReference type="InterPro" id="IPR003593">
    <property type="entry name" value="AAA+_ATPase"/>
</dbReference>
<dbReference type="EMBL" id="DRBW01000233">
    <property type="protein sequence ID" value="HDM90806.1"/>
    <property type="molecule type" value="Genomic_DNA"/>
</dbReference>